<protein>
    <submittedName>
        <fullName evidence="1">Uncharacterized protein</fullName>
    </submittedName>
</protein>
<keyword evidence="2" id="KW-1185">Reference proteome</keyword>
<evidence type="ECO:0000313" key="2">
    <source>
        <dbReference type="Proteomes" id="UP000003107"/>
    </source>
</evidence>
<reference evidence="1 2" key="1">
    <citation type="submission" date="2009-07" db="EMBL/GenBank/DDBJ databases">
        <authorList>
            <person name="Madupu R."/>
            <person name="Sebastian Y."/>
            <person name="Durkin A.S."/>
            <person name="Torralba M."/>
            <person name="Methe B."/>
            <person name="Sutton G.G."/>
            <person name="Strausberg R.L."/>
            <person name="Nelson K.E."/>
        </authorList>
    </citation>
    <scope>NUCLEOTIDE SEQUENCE [LARGE SCALE GENOMIC DNA]</scope>
    <source>
        <strain evidence="1 2">RM3277</strain>
    </source>
</reference>
<dbReference type="Proteomes" id="UP000003107">
    <property type="component" value="Unassembled WGS sequence"/>
</dbReference>
<dbReference type="STRING" id="553219.CAMSH0001_1026"/>
<sequence>MRYKNLQRSFLLKVGINTKITILSMFLKITSVEIKNKHI</sequence>
<dbReference type="AlphaFoldDB" id="C6RHS2"/>
<evidence type="ECO:0000313" key="1">
    <source>
        <dbReference type="EMBL" id="EET78952.1"/>
    </source>
</evidence>
<gene>
    <name evidence="1" type="ORF">CAMSH0001_1026</name>
</gene>
<proteinExistence type="predicted"/>
<comment type="caution">
    <text evidence="1">The sequence shown here is derived from an EMBL/GenBank/DDBJ whole genome shotgun (WGS) entry which is preliminary data.</text>
</comment>
<dbReference type="EMBL" id="ACVQ01000028">
    <property type="protein sequence ID" value="EET78952.1"/>
    <property type="molecule type" value="Genomic_DNA"/>
</dbReference>
<name>C6RHS2_9BACT</name>
<organism evidence="1 2">
    <name type="scientific">Campylobacter showae RM3277</name>
    <dbReference type="NCBI Taxonomy" id="553219"/>
    <lineage>
        <taxon>Bacteria</taxon>
        <taxon>Pseudomonadati</taxon>
        <taxon>Campylobacterota</taxon>
        <taxon>Epsilonproteobacteria</taxon>
        <taxon>Campylobacterales</taxon>
        <taxon>Campylobacteraceae</taxon>
        <taxon>Campylobacter</taxon>
    </lineage>
</organism>
<accession>C6RHS2</accession>